<accession>A0A7S8CAQ3</accession>
<dbReference type="RefSeq" id="WP_239674031.1">
    <property type="nucleotide sequence ID" value="NZ_CP049742.1"/>
</dbReference>
<dbReference type="AlphaFoldDB" id="A0A7S8CAQ3"/>
<dbReference type="Proteomes" id="UP000593626">
    <property type="component" value="Chromosome"/>
</dbReference>
<gene>
    <name evidence="1" type="ORF">G8O30_05785</name>
</gene>
<reference evidence="1 2" key="1">
    <citation type="submission" date="2019-07" db="EMBL/GenBank/DDBJ databases">
        <title>Genome sequence of 2 isolates from Red Sea Mangroves.</title>
        <authorList>
            <person name="Sefrji F."/>
            <person name="Michoud G."/>
            <person name="Merlino G."/>
            <person name="Daffonchio D."/>
        </authorList>
    </citation>
    <scope>NUCLEOTIDE SEQUENCE [LARGE SCALE GENOMIC DNA]</scope>
    <source>
        <strain evidence="1 2">R1DC41</strain>
    </source>
</reference>
<protein>
    <submittedName>
        <fullName evidence="1">Uncharacterized protein</fullName>
    </submittedName>
</protein>
<keyword evidence="2" id="KW-1185">Reference proteome</keyword>
<name>A0A7S8CAQ3_9BACI</name>
<dbReference type="EMBL" id="CP049742">
    <property type="protein sequence ID" value="QPC46510.1"/>
    <property type="molecule type" value="Genomic_DNA"/>
</dbReference>
<organism evidence="1 2">
    <name type="scientific">Mangrovibacillus cuniculi</name>
    <dbReference type="NCBI Taxonomy" id="2593652"/>
    <lineage>
        <taxon>Bacteria</taxon>
        <taxon>Bacillati</taxon>
        <taxon>Bacillota</taxon>
        <taxon>Bacilli</taxon>
        <taxon>Bacillales</taxon>
        <taxon>Bacillaceae</taxon>
        <taxon>Mangrovibacillus</taxon>
    </lineage>
</organism>
<proteinExistence type="predicted"/>
<evidence type="ECO:0000313" key="1">
    <source>
        <dbReference type="EMBL" id="QPC46510.1"/>
    </source>
</evidence>
<sequence>MATTAIITDKKNEVKRNEVFRMLDYLKIDPNEMDAFVKKYTDRKNGREVFRVKGKKVLTFSLKPSCIDDKVIVVVDRHYLEQ</sequence>
<dbReference type="KEGG" id="mcui:G8O30_05785"/>
<evidence type="ECO:0000313" key="2">
    <source>
        <dbReference type="Proteomes" id="UP000593626"/>
    </source>
</evidence>